<evidence type="ECO:0000259" key="4">
    <source>
        <dbReference type="PROSITE" id="PS51393"/>
    </source>
</evidence>
<evidence type="ECO:0000313" key="5">
    <source>
        <dbReference type="EMBL" id="KAA8577864.1"/>
    </source>
</evidence>
<keyword evidence="2" id="KW-0223">Dioxygenase</keyword>
<organism evidence="5 6">
    <name type="scientific">Etheostoma spectabile</name>
    <name type="common">orangethroat darter</name>
    <dbReference type="NCBI Taxonomy" id="54343"/>
    <lineage>
        <taxon>Eukaryota</taxon>
        <taxon>Metazoa</taxon>
        <taxon>Chordata</taxon>
        <taxon>Craniata</taxon>
        <taxon>Vertebrata</taxon>
        <taxon>Euteleostomi</taxon>
        <taxon>Actinopterygii</taxon>
        <taxon>Neopterygii</taxon>
        <taxon>Teleostei</taxon>
        <taxon>Neoteleostei</taxon>
        <taxon>Acanthomorphata</taxon>
        <taxon>Eupercaria</taxon>
        <taxon>Perciformes</taxon>
        <taxon>Percoidei</taxon>
        <taxon>Percidae</taxon>
        <taxon>Etheostomatinae</taxon>
        <taxon>Etheostoma</taxon>
    </lineage>
</organism>
<keyword evidence="1" id="KW-0479">Metal-binding</keyword>
<dbReference type="Pfam" id="PF00305">
    <property type="entry name" value="Lipoxygenase"/>
    <property type="match status" value="1"/>
</dbReference>
<comment type="caution">
    <text evidence="5">The sequence shown here is derived from an EMBL/GenBank/DDBJ whole genome shotgun (WGS) entry which is preliminary data.</text>
</comment>
<dbReference type="InterPro" id="IPR036226">
    <property type="entry name" value="LipOase_C_sf"/>
</dbReference>
<evidence type="ECO:0000256" key="1">
    <source>
        <dbReference type="ARBA" id="ARBA00022723"/>
    </source>
</evidence>
<proteinExistence type="predicted"/>
<dbReference type="GO" id="GO:0034440">
    <property type="term" value="P:lipid oxidation"/>
    <property type="evidence" value="ECO:0007669"/>
    <property type="project" value="InterPro"/>
</dbReference>
<dbReference type="GO" id="GO:0046872">
    <property type="term" value="F:metal ion binding"/>
    <property type="evidence" value="ECO:0007669"/>
    <property type="project" value="UniProtKB-KW"/>
</dbReference>
<dbReference type="AlphaFoldDB" id="A0A5J5C7T5"/>
<keyword evidence="3" id="KW-0560">Oxidoreductase</keyword>
<protein>
    <recommendedName>
        <fullName evidence="4">Lipoxygenase domain-containing protein</fullName>
    </recommendedName>
</protein>
<feature type="domain" description="Lipoxygenase" evidence="4">
    <location>
        <begin position="1"/>
        <end position="102"/>
    </location>
</feature>
<name>A0A5J5C7T5_9PERO</name>
<dbReference type="InterPro" id="IPR000907">
    <property type="entry name" value="LipOase"/>
</dbReference>
<dbReference type="Proteomes" id="UP000327493">
    <property type="component" value="Unassembled WGS sequence"/>
</dbReference>
<dbReference type="GO" id="GO:0016702">
    <property type="term" value="F:oxidoreductase activity, acting on single donors with incorporation of molecular oxygen, incorporation of two atoms of oxygen"/>
    <property type="evidence" value="ECO:0007669"/>
    <property type="project" value="InterPro"/>
</dbReference>
<evidence type="ECO:0000313" key="6">
    <source>
        <dbReference type="Proteomes" id="UP000327493"/>
    </source>
</evidence>
<dbReference type="Gene3D" id="1.20.245.10">
    <property type="entry name" value="Lipoxygenase-1, Domain 5"/>
    <property type="match status" value="1"/>
</dbReference>
<gene>
    <name evidence="5" type="ORF">FQN60_002443</name>
</gene>
<sequence>MRFIFYQSTFLKGIPKSFTTVAELIKFVTMVIFTCSGQHSAVNAGQYDYGGWMPNCPISLQLPPPTTKGETSEATMLQTFLTSTQQFREWPPCGYSARSRLT</sequence>
<dbReference type="SUPFAM" id="SSF48484">
    <property type="entry name" value="Lipoxigenase"/>
    <property type="match status" value="1"/>
</dbReference>
<dbReference type="EMBL" id="VOFY01001834">
    <property type="protein sequence ID" value="KAA8577864.1"/>
    <property type="molecule type" value="Genomic_DNA"/>
</dbReference>
<dbReference type="PROSITE" id="PS51393">
    <property type="entry name" value="LIPOXYGENASE_3"/>
    <property type="match status" value="1"/>
</dbReference>
<keyword evidence="6" id="KW-1185">Reference proteome</keyword>
<feature type="non-terminal residue" evidence="5">
    <location>
        <position position="102"/>
    </location>
</feature>
<dbReference type="InterPro" id="IPR013819">
    <property type="entry name" value="LipOase_C"/>
</dbReference>
<evidence type="ECO:0000256" key="2">
    <source>
        <dbReference type="ARBA" id="ARBA00022964"/>
    </source>
</evidence>
<evidence type="ECO:0000256" key="3">
    <source>
        <dbReference type="ARBA" id="ARBA00023002"/>
    </source>
</evidence>
<dbReference type="PANTHER" id="PTHR11771">
    <property type="entry name" value="LIPOXYGENASE"/>
    <property type="match status" value="1"/>
</dbReference>
<reference evidence="5 6" key="1">
    <citation type="submission" date="2019-08" db="EMBL/GenBank/DDBJ databases">
        <title>A chromosome-level genome assembly, high-density linkage maps, and genome scans reveal the genomic architecture of hybrid incompatibilities underlying speciation via character displacement in darters (Percidae: Etheostominae).</title>
        <authorList>
            <person name="Moran R.L."/>
            <person name="Catchen J.M."/>
            <person name="Fuller R.C."/>
        </authorList>
    </citation>
    <scope>NUCLEOTIDE SEQUENCE [LARGE SCALE GENOMIC DNA]</scope>
    <source>
        <strain evidence="5">EspeVRDwgs_2016</strain>
        <tissue evidence="5">Muscle</tissue>
    </source>
</reference>
<accession>A0A5J5C7T5</accession>